<comment type="caution">
    <text evidence="1">The sequence shown here is derived from an EMBL/GenBank/DDBJ whole genome shotgun (WGS) entry which is preliminary data.</text>
</comment>
<evidence type="ECO:0000313" key="2">
    <source>
        <dbReference type="Proteomes" id="UP000550707"/>
    </source>
</evidence>
<gene>
    <name evidence="1" type="ORF">HJG59_008563</name>
</gene>
<proteinExistence type="predicted"/>
<accession>A0A7J8F993</accession>
<dbReference type="AlphaFoldDB" id="A0A7J8F993"/>
<reference evidence="1 2" key="1">
    <citation type="journal article" date="2020" name="Nature">
        <title>Six reference-quality genomes reveal evolution of bat adaptations.</title>
        <authorList>
            <person name="Jebb D."/>
            <person name="Huang Z."/>
            <person name="Pippel M."/>
            <person name="Hughes G.M."/>
            <person name="Lavrichenko K."/>
            <person name="Devanna P."/>
            <person name="Winkler S."/>
            <person name="Jermiin L.S."/>
            <person name="Skirmuntt E.C."/>
            <person name="Katzourakis A."/>
            <person name="Burkitt-Gray L."/>
            <person name="Ray D.A."/>
            <person name="Sullivan K.A.M."/>
            <person name="Roscito J.G."/>
            <person name="Kirilenko B.M."/>
            <person name="Davalos L.M."/>
            <person name="Corthals A.P."/>
            <person name="Power M.L."/>
            <person name="Jones G."/>
            <person name="Ransome R.D."/>
            <person name="Dechmann D.K.N."/>
            <person name="Locatelli A.G."/>
            <person name="Puechmaille S.J."/>
            <person name="Fedrigo O."/>
            <person name="Jarvis E.D."/>
            <person name="Hiller M."/>
            <person name="Vernes S.C."/>
            <person name="Myers E.W."/>
            <person name="Teeling E.C."/>
        </authorList>
    </citation>
    <scope>NUCLEOTIDE SEQUENCE [LARGE SCALE GENOMIC DNA]</scope>
    <source>
        <strain evidence="1">MMolMol1</strain>
        <tissue evidence="1">Muscle</tissue>
    </source>
</reference>
<dbReference type="Proteomes" id="UP000550707">
    <property type="component" value="Unassembled WGS sequence"/>
</dbReference>
<dbReference type="EMBL" id="JACASF010000012">
    <property type="protein sequence ID" value="KAF6444263.1"/>
    <property type="molecule type" value="Genomic_DNA"/>
</dbReference>
<evidence type="ECO:0000313" key="1">
    <source>
        <dbReference type="EMBL" id="KAF6444263.1"/>
    </source>
</evidence>
<keyword evidence="2" id="KW-1185">Reference proteome</keyword>
<name>A0A7J8F993_MOLMO</name>
<organism evidence="1 2">
    <name type="scientific">Molossus molossus</name>
    <name type="common">Pallas' mastiff bat</name>
    <name type="synonym">Vespertilio molossus</name>
    <dbReference type="NCBI Taxonomy" id="27622"/>
    <lineage>
        <taxon>Eukaryota</taxon>
        <taxon>Metazoa</taxon>
        <taxon>Chordata</taxon>
        <taxon>Craniata</taxon>
        <taxon>Vertebrata</taxon>
        <taxon>Euteleostomi</taxon>
        <taxon>Mammalia</taxon>
        <taxon>Eutheria</taxon>
        <taxon>Laurasiatheria</taxon>
        <taxon>Chiroptera</taxon>
        <taxon>Yangochiroptera</taxon>
        <taxon>Molossidae</taxon>
        <taxon>Molossus</taxon>
    </lineage>
</organism>
<dbReference type="InParanoid" id="A0A7J8F993"/>
<sequence length="130" mass="13823">MPTCSILGLHVLNSTSCTMIKSVPHAPGRVGSAVRAWARGPMSSGLDSSQAHVPLLPCGQGPARGNLSMYPSHEDVSLSLPPTLKKVCLLPSRCDSGLSFVLCTKRSLVQFQVRVQAWVTGSIPSRGHDF</sequence>
<protein>
    <submittedName>
        <fullName evidence="1">Uncharacterized protein</fullName>
    </submittedName>
</protein>